<dbReference type="Pfam" id="PF06159">
    <property type="entry name" value="TRAPPC13_N"/>
    <property type="match status" value="1"/>
</dbReference>
<protein>
    <submittedName>
        <fullName evidence="6">Uncharacterized protein</fullName>
    </submittedName>
</protein>
<evidence type="ECO:0000313" key="6">
    <source>
        <dbReference type="WBParaSite" id="MhA1_Contig800.frz3.gene9"/>
    </source>
</evidence>
<keyword evidence="5" id="KW-1185">Reference proteome</keyword>
<evidence type="ECO:0000259" key="4">
    <source>
        <dbReference type="Pfam" id="PF23647"/>
    </source>
</evidence>
<evidence type="ECO:0000259" key="3">
    <source>
        <dbReference type="Pfam" id="PF23643"/>
    </source>
</evidence>
<dbReference type="WBParaSite" id="MhA1_Contig800.frz3.gene9">
    <property type="protein sequence ID" value="MhA1_Contig800.frz3.gene9"/>
    <property type="gene ID" value="MhA1_Contig800.frz3.gene9"/>
</dbReference>
<evidence type="ECO:0000256" key="1">
    <source>
        <dbReference type="ARBA" id="ARBA00010785"/>
    </source>
</evidence>
<feature type="domain" description="Trafficking protein particle complex subunit 13 N-terminal" evidence="2">
    <location>
        <begin position="19"/>
        <end position="95"/>
    </location>
</feature>
<sequence>MTEKTSREQNITIQVILYHFSDVFLGECFTFYVAIINTSSFKCEQINIKVDIQTQLQRISIAEISFGNVNLTHKQQVGQIFSHEINELGQHMLDRTTFFEFQIQNLTPHPIFIESLTLEESDNKLLYDYELIGSPSLKIDSEPLGLQNIHQYIFRLKPSEQLDTENWRNILNFGKLKIVWRSTTGDNGRTFFNTVERPPFICKDLRITVESAPKRAKVNEMLTVVCNLRNWSDRPLDLLLHFDQNVGPIIHCSISGQRLQTILPGQNMQISLELLPYVKGLQRISGVRLTDLLLKRTFEFDDIFDIFIE</sequence>
<dbReference type="InterPro" id="IPR055427">
    <property type="entry name" value="TRAPPC13_N"/>
</dbReference>
<dbReference type="InterPro" id="IPR010378">
    <property type="entry name" value="TRAPPC13"/>
</dbReference>
<dbReference type="OMA" id="YCIKPKP"/>
<reference evidence="6" key="1">
    <citation type="submission" date="2016-11" db="UniProtKB">
        <authorList>
            <consortium name="WormBaseParasite"/>
        </authorList>
    </citation>
    <scope>IDENTIFICATION</scope>
</reference>
<evidence type="ECO:0000259" key="2">
    <source>
        <dbReference type="Pfam" id="PF06159"/>
    </source>
</evidence>
<accession>A0A1I8BZK0</accession>
<dbReference type="PANTHER" id="PTHR13134:SF3">
    <property type="entry name" value="TRAFFICKING PROTEIN PARTICLE COMPLEX SUBUNIT 13"/>
    <property type="match status" value="1"/>
</dbReference>
<dbReference type="Pfam" id="PF23643">
    <property type="entry name" value="TRAPPC13_C"/>
    <property type="match status" value="1"/>
</dbReference>
<evidence type="ECO:0000313" key="5">
    <source>
        <dbReference type="Proteomes" id="UP000095281"/>
    </source>
</evidence>
<dbReference type="Pfam" id="PF23647">
    <property type="entry name" value="TRAPPC13_M"/>
    <property type="match status" value="1"/>
</dbReference>
<name>A0A1I8BZK0_MELHA</name>
<dbReference type="PANTHER" id="PTHR13134">
    <property type="entry name" value="TRAFFICKING PROTEIN PARTICLE COMPLEX SUBUNIT 13"/>
    <property type="match status" value="1"/>
</dbReference>
<feature type="domain" description="Trafficking protein particle complex subunit 13 middle" evidence="4">
    <location>
        <begin position="96"/>
        <end position="190"/>
    </location>
</feature>
<dbReference type="GO" id="GO:1990072">
    <property type="term" value="C:TRAPPIII protein complex"/>
    <property type="evidence" value="ECO:0007669"/>
    <property type="project" value="TreeGrafter"/>
</dbReference>
<organism evidence="5 6">
    <name type="scientific">Meloidogyne hapla</name>
    <name type="common">Root-knot nematode worm</name>
    <dbReference type="NCBI Taxonomy" id="6305"/>
    <lineage>
        <taxon>Eukaryota</taxon>
        <taxon>Metazoa</taxon>
        <taxon>Ecdysozoa</taxon>
        <taxon>Nematoda</taxon>
        <taxon>Chromadorea</taxon>
        <taxon>Rhabditida</taxon>
        <taxon>Tylenchina</taxon>
        <taxon>Tylenchomorpha</taxon>
        <taxon>Tylenchoidea</taxon>
        <taxon>Meloidogynidae</taxon>
        <taxon>Meloidogyninae</taxon>
        <taxon>Meloidogyne</taxon>
    </lineage>
</organism>
<dbReference type="Proteomes" id="UP000095281">
    <property type="component" value="Unplaced"/>
</dbReference>
<comment type="similarity">
    <text evidence="1">Belongs to the TRAPPC13 family.</text>
</comment>
<dbReference type="AlphaFoldDB" id="A0A1I8BZK0"/>
<dbReference type="InterPro" id="IPR055429">
    <property type="entry name" value="TRAPPC13_M"/>
</dbReference>
<proteinExistence type="inferred from homology"/>
<dbReference type="InterPro" id="IPR055428">
    <property type="entry name" value="TRAPPC13_C"/>
</dbReference>
<feature type="domain" description="Trafficking protein particle complex subunit 13 C-terminal" evidence="3">
    <location>
        <begin position="213"/>
        <end position="308"/>
    </location>
</feature>